<name>A0A9J9HDT3_RHIWR</name>
<dbReference type="Gene3D" id="1.10.287.1260">
    <property type="match status" value="1"/>
</dbReference>
<dbReference type="Proteomes" id="UP000001989">
    <property type="component" value="Chromosome"/>
</dbReference>
<feature type="transmembrane region" description="Helical" evidence="7">
    <location>
        <begin position="155"/>
        <end position="178"/>
    </location>
</feature>
<feature type="transmembrane region" description="Helical" evidence="7">
    <location>
        <begin position="56"/>
        <end position="79"/>
    </location>
</feature>
<dbReference type="KEGG" id="swi:Swit_3427"/>
<dbReference type="SUPFAM" id="SSF82861">
    <property type="entry name" value="Mechanosensitive channel protein MscS (YggB), transmembrane region"/>
    <property type="match status" value="1"/>
</dbReference>
<feature type="transmembrane region" description="Helical" evidence="7">
    <location>
        <begin position="222"/>
        <end position="241"/>
    </location>
</feature>
<keyword evidence="6 7" id="KW-0472">Membrane</keyword>
<dbReference type="GO" id="GO:0005886">
    <property type="term" value="C:plasma membrane"/>
    <property type="evidence" value="ECO:0007669"/>
    <property type="project" value="UniProtKB-SubCell"/>
</dbReference>
<dbReference type="Gene3D" id="2.30.30.60">
    <property type="match status" value="1"/>
</dbReference>
<proteinExistence type="inferred from homology"/>
<dbReference type="Gene3D" id="3.30.70.100">
    <property type="match status" value="1"/>
</dbReference>
<comment type="similarity">
    <text evidence="2">Belongs to the MscS (TC 1.A.23) family.</text>
</comment>
<dbReference type="InterPro" id="IPR006685">
    <property type="entry name" value="MscS_channel_2nd"/>
</dbReference>
<dbReference type="GO" id="GO:0008381">
    <property type="term" value="F:mechanosensitive monoatomic ion channel activity"/>
    <property type="evidence" value="ECO:0007669"/>
    <property type="project" value="UniProtKB-ARBA"/>
</dbReference>
<dbReference type="InterPro" id="IPR023408">
    <property type="entry name" value="MscS_beta-dom_sf"/>
</dbReference>
<feature type="transmembrane region" description="Helical" evidence="7">
    <location>
        <begin position="85"/>
        <end position="103"/>
    </location>
</feature>
<organism evidence="11 12">
    <name type="scientific">Rhizorhabdus wittichii (strain DSM 6014 / CCUG 31198 / JCM 15750 / NBRC 105917 / EY 4224 / RW1)</name>
    <name type="common">Sphingomonas wittichii</name>
    <dbReference type="NCBI Taxonomy" id="392499"/>
    <lineage>
        <taxon>Bacteria</taxon>
        <taxon>Pseudomonadati</taxon>
        <taxon>Pseudomonadota</taxon>
        <taxon>Alphaproteobacteria</taxon>
        <taxon>Sphingomonadales</taxon>
        <taxon>Sphingomonadaceae</taxon>
        <taxon>Rhizorhabdus</taxon>
    </lineage>
</organism>
<evidence type="ECO:0000313" key="12">
    <source>
        <dbReference type="Proteomes" id="UP000001989"/>
    </source>
</evidence>
<keyword evidence="4 7" id="KW-0812">Transmembrane</keyword>
<dbReference type="InterPro" id="IPR052702">
    <property type="entry name" value="MscS-like_channel"/>
</dbReference>
<accession>A0A9J9HDT3</accession>
<keyword evidence="5 7" id="KW-1133">Transmembrane helix</keyword>
<comment type="subcellular location">
    <subcellularLocation>
        <location evidence="1">Cell membrane</location>
        <topology evidence="1">Multi-pass membrane protein</topology>
    </subcellularLocation>
</comment>
<evidence type="ECO:0000256" key="3">
    <source>
        <dbReference type="ARBA" id="ARBA00022475"/>
    </source>
</evidence>
<feature type="transmembrane region" description="Helical" evidence="7">
    <location>
        <begin position="13"/>
        <end position="35"/>
    </location>
</feature>
<evidence type="ECO:0000256" key="1">
    <source>
        <dbReference type="ARBA" id="ARBA00004651"/>
    </source>
</evidence>
<evidence type="ECO:0000256" key="5">
    <source>
        <dbReference type="ARBA" id="ARBA00022989"/>
    </source>
</evidence>
<evidence type="ECO:0000256" key="2">
    <source>
        <dbReference type="ARBA" id="ARBA00008017"/>
    </source>
</evidence>
<dbReference type="Pfam" id="PF00924">
    <property type="entry name" value="MS_channel_2nd"/>
    <property type="match status" value="1"/>
</dbReference>
<evidence type="ECO:0000256" key="7">
    <source>
        <dbReference type="SAM" id="Phobius"/>
    </source>
</evidence>
<evidence type="ECO:0000256" key="6">
    <source>
        <dbReference type="ARBA" id="ARBA00023136"/>
    </source>
</evidence>
<dbReference type="SUPFAM" id="SSF50182">
    <property type="entry name" value="Sm-like ribonucleoproteins"/>
    <property type="match status" value="1"/>
</dbReference>
<keyword evidence="12" id="KW-1185">Reference proteome</keyword>
<keyword evidence="3" id="KW-1003">Cell membrane</keyword>
<dbReference type="Pfam" id="PF21088">
    <property type="entry name" value="MS_channel_1st"/>
    <property type="match status" value="1"/>
</dbReference>
<feature type="domain" description="Mechanosensitive ion channel MscS" evidence="8">
    <location>
        <begin position="244"/>
        <end position="309"/>
    </location>
</feature>
<feature type="domain" description="Mechanosensitive ion channel transmembrane helices 2/3" evidence="10">
    <location>
        <begin position="201"/>
        <end position="242"/>
    </location>
</feature>
<evidence type="ECO:0000259" key="8">
    <source>
        <dbReference type="Pfam" id="PF00924"/>
    </source>
</evidence>
<dbReference type="PANTHER" id="PTHR30347:SF1">
    <property type="entry name" value="MECHANOSENSITIVE CHANNEL MSCK"/>
    <property type="match status" value="1"/>
</dbReference>
<dbReference type="InterPro" id="IPR049278">
    <property type="entry name" value="MS_channel_C"/>
</dbReference>
<feature type="transmembrane region" description="Helical" evidence="7">
    <location>
        <begin position="110"/>
        <end position="135"/>
    </location>
</feature>
<gene>
    <name evidence="11" type="ordered locus">Swit_3427</name>
</gene>
<dbReference type="InterPro" id="IPR010920">
    <property type="entry name" value="LSM_dom_sf"/>
</dbReference>
<dbReference type="InterPro" id="IPR049142">
    <property type="entry name" value="MS_channel_1st"/>
</dbReference>
<evidence type="ECO:0000256" key="4">
    <source>
        <dbReference type="ARBA" id="ARBA00022692"/>
    </source>
</evidence>
<protein>
    <submittedName>
        <fullName evidence="11">MscS Mechanosensitive ion channel</fullName>
    </submittedName>
</protein>
<dbReference type="PANTHER" id="PTHR30347">
    <property type="entry name" value="POTASSIUM CHANNEL RELATED"/>
    <property type="match status" value="1"/>
</dbReference>
<dbReference type="InterPro" id="IPR011066">
    <property type="entry name" value="MscS_channel_C_sf"/>
</dbReference>
<evidence type="ECO:0000259" key="9">
    <source>
        <dbReference type="Pfam" id="PF21082"/>
    </source>
</evidence>
<dbReference type="OrthoDB" id="9799209at2"/>
<dbReference type="EMBL" id="CP000699">
    <property type="protein sequence ID" value="ABQ69773.1"/>
    <property type="molecule type" value="Genomic_DNA"/>
</dbReference>
<reference evidence="11 12" key="1">
    <citation type="journal article" date="2010" name="J. Bacteriol.">
        <title>Genome sequence of the dioxin-mineralizing bacterium Sphingomonas wittichii RW1.</title>
        <authorList>
            <person name="Miller T.R."/>
            <person name="Delcher A.L."/>
            <person name="Salzberg S.L."/>
            <person name="Saunders E."/>
            <person name="Detter J.C."/>
            <person name="Halden R.U."/>
        </authorList>
    </citation>
    <scope>NUCLEOTIDE SEQUENCE [LARGE SCALE GENOMIC DNA]</scope>
    <source>
        <strain evidence="12">DSM 6014 / CCUG 31198 / JCM 15750 / NBRC 105917 / EY 4224 / RW1</strain>
    </source>
</reference>
<dbReference type="AlphaFoldDB" id="A0A9J9HDT3"/>
<dbReference type="InterPro" id="IPR011014">
    <property type="entry name" value="MscS_channel_TM-2"/>
</dbReference>
<evidence type="ECO:0000259" key="10">
    <source>
        <dbReference type="Pfam" id="PF21088"/>
    </source>
</evidence>
<feature type="transmembrane region" description="Helical" evidence="7">
    <location>
        <begin position="198"/>
        <end position="216"/>
    </location>
</feature>
<feature type="domain" description="Mechanosensitive ion channel MscS C-terminal" evidence="9">
    <location>
        <begin position="318"/>
        <end position="401"/>
    </location>
</feature>
<dbReference type="SUPFAM" id="SSF82689">
    <property type="entry name" value="Mechanosensitive channel protein MscS (YggB), C-terminal domain"/>
    <property type="match status" value="1"/>
</dbReference>
<evidence type="ECO:0000313" key="11">
    <source>
        <dbReference type="EMBL" id="ABQ69773.1"/>
    </source>
</evidence>
<sequence>MEFFVLPSLGDRAIQQALLAALIAAGSFAAGQLAAKLLGPAILRRWRRGDAQEEARLAPPLCAIIRSAVALVLLIAASALRLDELAAQLLLAAATGLAAGLLARRIARGAGLAAGVAWLIGLCAFVGAMAGVLRGLEPLLEGLSAASLPVGSRRISLLGVLNGIVVVALLFAGTRLAIRLIGRSIEQARSLDHYQRVLIQKLVAVTLVVVAALMGIDLLGIDLTALAVFSGAFGLAVGFGLQKTFGNLLSGLILLMDRSVKPGDVIVVGDTFGWVNKIGVRAVSVITRDGKEHLIPNELLMTERVENWSYSSRDVRIRIPLGVGYDSDLDLAEKLMIQAATESARVLAAPPPNVWLRAFGERWVEYDILVWIQDPEQGVGNVQSDILGRIWRLFRENGITIPPPRRDVHIKSLPESWTDRRPDAGPSA</sequence>
<dbReference type="Pfam" id="PF21082">
    <property type="entry name" value="MS_channel_3rd"/>
    <property type="match status" value="1"/>
</dbReference>